<dbReference type="InterPro" id="IPR014922">
    <property type="entry name" value="YdhG-like"/>
</dbReference>
<feature type="domain" description="YdhG-like" evidence="1">
    <location>
        <begin position="15"/>
        <end position="104"/>
    </location>
</feature>
<keyword evidence="3" id="KW-1185">Reference proteome</keyword>
<evidence type="ECO:0000259" key="1">
    <source>
        <dbReference type="Pfam" id="PF08818"/>
    </source>
</evidence>
<accession>A0ABU1MAZ8</accession>
<name>A0ABU1MAZ8_9HYPH</name>
<gene>
    <name evidence="2" type="ORF">J2782_002963</name>
</gene>
<organism evidence="2 3">
    <name type="scientific">Brucella pseudogrignonensis</name>
    <dbReference type="NCBI Taxonomy" id="419475"/>
    <lineage>
        <taxon>Bacteria</taxon>
        <taxon>Pseudomonadati</taxon>
        <taxon>Pseudomonadota</taxon>
        <taxon>Alphaproteobacteria</taxon>
        <taxon>Hyphomicrobiales</taxon>
        <taxon>Brucellaceae</taxon>
        <taxon>Brucella/Ochrobactrum group</taxon>
        <taxon>Brucella</taxon>
    </lineage>
</organism>
<dbReference type="SUPFAM" id="SSF159888">
    <property type="entry name" value="YdhG-like"/>
    <property type="match status" value="1"/>
</dbReference>
<dbReference type="Proteomes" id="UP001184614">
    <property type="component" value="Unassembled WGS sequence"/>
</dbReference>
<evidence type="ECO:0000313" key="2">
    <source>
        <dbReference type="EMBL" id="MDR6433217.1"/>
    </source>
</evidence>
<dbReference type="Pfam" id="PF08818">
    <property type="entry name" value="DUF1801"/>
    <property type="match status" value="1"/>
</dbReference>
<comment type="caution">
    <text evidence="2">The sequence shown here is derived from an EMBL/GenBank/DDBJ whole genome shotgun (WGS) entry which is preliminary data.</text>
</comment>
<protein>
    <recommendedName>
        <fullName evidence="1">YdhG-like domain-containing protein</fullName>
    </recommendedName>
</protein>
<evidence type="ECO:0000313" key="3">
    <source>
        <dbReference type="Proteomes" id="UP001184614"/>
    </source>
</evidence>
<reference evidence="2 3" key="1">
    <citation type="submission" date="2023-07" db="EMBL/GenBank/DDBJ databases">
        <title>Sorghum-associated microbial communities from plants grown in Nebraska, USA.</title>
        <authorList>
            <person name="Schachtman D."/>
        </authorList>
    </citation>
    <scope>NUCLEOTIDE SEQUENCE [LARGE SCALE GENOMIC DNA]</scope>
    <source>
        <strain evidence="2 3">DS1730</strain>
    </source>
</reference>
<sequence length="109" mass="12035">MREIETGRSDQFALISQLRDIVLASGPAISEEIKYGGILFSSAVNFCGIFSYDQHVTLEFSQGALLADPYLVLKGTGKYRRHVKLIEASEIESKHLAEYIKAALSNAAR</sequence>
<proteinExistence type="predicted"/>
<dbReference type="EMBL" id="JAVDQT010000004">
    <property type="protein sequence ID" value="MDR6433217.1"/>
    <property type="molecule type" value="Genomic_DNA"/>
</dbReference>
<dbReference type="RefSeq" id="WP_310013806.1">
    <property type="nucleotide sequence ID" value="NZ_JAVDQT010000004.1"/>
</dbReference>